<protein>
    <recommendedName>
        <fullName evidence="4">Iron transporter</fullName>
    </recommendedName>
</protein>
<comment type="caution">
    <text evidence="2">The sequence shown here is derived from an EMBL/GenBank/DDBJ whole genome shotgun (WGS) entry which is preliminary data.</text>
</comment>
<reference evidence="2 3" key="1">
    <citation type="submission" date="2024-03" db="EMBL/GenBank/DDBJ databases">
        <title>High-quality draft genome sequence of Oceanobacter sp. wDCs-4.</title>
        <authorList>
            <person name="Dong C."/>
        </authorList>
    </citation>
    <scope>NUCLEOTIDE SEQUENCE [LARGE SCALE GENOMIC DNA]</scope>
    <source>
        <strain evidence="3">wDCs-4</strain>
    </source>
</reference>
<evidence type="ECO:0000313" key="2">
    <source>
        <dbReference type="EMBL" id="MFK4751780.1"/>
    </source>
</evidence>
<organism evidence="2 3">
    <name type="scientific">Oceanobacter antarcticus</name>
    <dbReference type="NCBI Taxonomy" id="3133425"/>
    <lineage>
        <taxon>Bacteria</taxon>
        <taxon>Pseudomonadati</taxon>
        <taxon>Pseudomonadota</taxon>
        <taxon>Gammaproteobacteria</taxon>
        <taxon>Oceanospirillales</taxon>
        <taxon>Oceanospirillaceae</taxon>
        <taxon>Oceanobacter</taxon>
    </lineage>
</organism>
<sequence length="125" mass="13232">MSTISKLITPATISLESTRSKTGTGKTAANKIGGYRWMVASRVLAAVVGGYALTSAATVLLALVWPLPQAEAVAATTMLSFTLYTVVILWIFTVKQLRTIWLSLMTATALCMVLSWLLLPAGGVA</sequence>
<keyword evidence="1" id="KW-0472">Membrane</keyword>
<keyword evidence="1" id="KW-1133">Transmembrane helix</keyword>
<proteinExistence type="predicted"/>
<name>A0ABW8NG80_9GAMM</name>
<evidence type="ECO:0008006" key="4">
    <source>
        <dbReference type="Google" id="ProtNLM"/>
    </source>
</evidence>
<dbReference type="EMBL" id="JBBKTX010000005">
    <property type="protein sequence ID" value="MFK4751780.1"/>
    <property type="molecule type" value="Genomic_DNA"/>
</dbReference>
<accession>A0ABW8NG80</accession>
<keyword evidence="3" id="KW-1185">Reference proteome</keyword>
<gene>
    <name evidence="2" type="ORF">WG929_05070</name>
</gene>
<evidence type="ECO:0000256" key="1">
    <source>
        <dbReference type="SAM" id="Phobius"/>
    </source>
</evidence>
<keyword evidence="1" id="KW-0812">Transmembrane</keyword>
<evidence type="ECO:0000313" key="3">
    <source>
        <dbReference type="Proteomes" id="UP001620597"/>
    </source>
</evidence>
<feature type="transmembrane region" description="Helical" evidence="1">
    <location>
        <begin position="99"/>
        <end position="119"/>
    </location>
</feature>
<dbReference type="RefSeq" id="WP_416205159.1">
    <property type="nucleotide sequence ID" value="NZ_JBBKTX010000005.1"/>
</dbReference>
<dbReference type="Proteomes" id="UP001620597">
    <property type="component" value="Unassembled WGS sequence"/>
</dbReference>
<feature type="transmembrane region" description="Helical" evidence="1">
    <location>
        <begin position="72"/>
        <end position="92"/>
    </location>
</feature>
<feature type="transmembrane region" description="Helical" evidence="1">
    <location>
        <begin position="43"/>
        <end position="66"/>
    </location>
</feature>